<feature type="binding site" evidence="10">
    <location>
        <position position="43"/>
    </location>
    <ligand>
        <name>Mn(2+)</name>
        <dbReference type="ChEBI" id="CHEBI:29035"/>
        <label>1</label>
    </ligand>
</feature>
<feature type="binding site" evidence="10">
    <location>
        <position position="43"/>
    </location>
    <ligand>
        <name>Mn(2+)</name>
        <dbReference type="ChEBI" id="CHEBI:29035"/>
        <label>2</label>
    </ligand>
</feature>
<evidence type="ECO:0000256" key="3">
    <source>
        <dbReference type="ARBA" id="ARBA00022519"/>
    </source>
</evidence>
<keyword evidence="13" id="KW-1185">Reference proteome</keyword>
<keyword evidence="2 10" id="KW-0444">Lipid biosynthesis</keyword>
<dbReference type="GO" id="GO:0030145">
    <property type="term" value="F:manganese ion binding"/>
    <property type="evidence" value="ECO:0007669"/>
    <property type="project" value="UniProtKB-UniRule"/>
</dbReference>
<organism evidence="12 13">
    <name type="scientific">Thiosulfatimonas sediminis</name>
    <dbReference type="NCBI Taxonomy" id="2675054"/>
    <lineage>
        <taxon>Bacteria</taxon>
        <taxon>Pseudomonadati</taxon>
        <taxon>Pseudomonadota</taxon>
        <taxon>Gammaproteobacteria</taxon>
        <taxon>Thiotrichales</taxon>
        <taxon>Piscirickettsiaceae</taxon>
        <taxon>Thiosulfatimonas</taxon>
    </lineage>
</organism>
<feature type="binding site" evidence="10">
    <location>
        <position position="116"/>
    </location>
    <ligand>
        <name>Mn(2+)</name>
        <dbReference type="ChEBI" id="CHEBI:29035"/>
        <label>2</label>
    </ligand>
</feature>
<keyword evidence="5 10" id="KW-0479">Metal-binding</keyword>
<dbReference type="NCBIfam" id="TIGR01854">
    <property type="entry name" value="lipid_A_lpxH"/>
    <property type="match status" value="1"/>
</dbReference>
<feature type="binding site" evidence="10">
    <location>
        <position position="81"/>
    </location>
    <ligand>
        <name>Mn(2+)</name>
        <dbReference type="ChEBI" id="CHEBI:29035"/>
        <label>2</label>
    </ligand>
</feature>
<evidence type="ECO:0000256" key="10">
    <source>
        <dbReference type="HAMAP-Rule" id="MF_00575"/>
    </source>
</evidence>
<keyword evidence="6 10" id="KW-0378">Hydrolase</keyword>
<comment type="similarity">
    <text evidence="10">Belongs to the LpxH family.</text>
</comment>
<feature type="binding site" evidence="10">
    <location>
        <position position="198"/>
    </location>
    <ligand>
        <name>Mn(2+)</name>
        <dbReference type="ChEBI" id="CHEBI:29035"/>
        <label>2</label>
    </ligand>
</feature>
<dbReference type="InterPro" id="IPR043461">
    <property type="entry name" value="LpxH-like"/>
</dbReference>
<dbReference type="PANTHER" id="PTHR34990">
    <property type="entry name" value="UDP-2,3-DIACYLGLUCOSAMINE HYDROLASE-RELATED"/>
    <property type="match status" value="1"/>
</dbReference>
<keyword evidence="4 10" id="KW-0441">Lipid A biosynthesis</keyword>
<dbReference type="CDD" id="cd07398">
    <property type="entry name" value="MPP_YbbF-LpxH"/>
    <property type="match status" value="1"/>
</dbReference>
<dbReference type="InterPro" id="IPR004843">
    <property type="entry name" value="Calcineurin-like_PHP"/>
</dbReference>
<protein>
    <recommendedName>
        <fullName evidence="10">UDP-2,3-diacylglucosamine hydrolase</fullName>
        <ecNumber evidence="10">3.6.1.54</ecNumber>
    </recommendedName>
    <alternativeName>
        <fullName evidence="10">UDP-2,3-diacylglucosamine diphosphatase</fullName>
    </alternativeName>
</protein>
<feature type="binding site" evidence="10">
    <location>
        <position position="198"/>
    </location>
    <ligand>
        <name>substrate</name>
    </ligand>
</feature>
<dbReference type="Proteomes" id="UP000501726">
    <property type="component" value="Chromosome"/>
</dbReference>
<dbReference type="HAMAP" id="MF_00575">
    <property type="entry name" value="LpxH"/>
    <property type="match status" value="1"/>
</dbReference>
<gene>
    <name evidence="10 12" type="primary">lpxH</name>
    <name evidence="12" type="ORF">THMIRHAS_11130</name>
</gene>
<sequence>MNTLVIADIHLQPNQPEHPINQTFQRFLREATMNVQRLIILGDLFEVWLGDDLSLTQYTTEIALLKSLEQQGCEILVQYGNRDFLMRTAFFQASGANLIGDEYILPFAQQQILMVHGDQLCSADTAYQKMRAWLRNPLIQWLFLHLSKAMRNKIGAKMRNQSQHAGRQKNAQMMDVTTEAINDLLDRHPQAKILIHGHTHKPHYQRRQIKGKAIHHYVLSDWRPQTQYLKITDTEIQILKFA</sequence>
<evidence type="ECO:0000256" key="7">
    <source>
        <dbReference type="ARBA" id="ARBA00023098"/>
    </source>
</evidence>
<dbReference type="InterPro" id="IPR029052">
    <property type="entry name" value="Metallo-depent_PP-like"/>
</dbReference>
<evidence type="ECO:0000256" key="1">
    <source>
        <dbReference type="ARBA" id="ARBA00022475"/>
    </source>
</evidence>
<evidence type="ECO:0000256" key="9">
    <source>
        <dbReference type="ARBA" id="ARBA00023211"/>
    </source>
</evidence>
<comment type="subcellular location">
    <subcellularLocation>
        <location evidence="10">Cell inner membrane</location>
        <topology evidence="10">Peripheral membrane protein</topology>
        <orientation evidence="10">Cytoplasmic side</orientation>
    </subcellularLocation>
</comment>
<feature type="binding site" evidence="10">
    <location>
        <position position="169"/>
    </location>
    <ligand>
        <name>substrate</name>
    </ligand>
</feature>
<dbReference type="GO" id="GO:0008758">
    <property type="term" value="F:UDP-2,3-diacylglucosamine hydrolase activity"/>
    <property type="evidence" value="ECO:0007669"/>
    <property type="project" value="UniProtKB-UniRule"/>
</dbReference>
<feature type="binding site" evidence="10">
    <location>
        <position position="162"/>
    </location>
    <ligand>
        <name>substrate</name>
    </ligand>
</feature>
<keyword evidence="3 10" id="KW-0997">Cell inner membrane</keyword>
<dbReference type="PANTHER" id="PTHR34990:SF1">
    <property type="entry name" value="UDP-2,3-DIACYLGLUCOSAMINE HYDROLASE"/>
    <property type="match status" value="1"/>
</dbReference>
<feature type="binding site" evidence="10">
    <location>
        <begin position="81"/>
        <end position="82"/>
    </location>
    <ligand>
        <name>substrate</name>
    </ligand>
</feature>
<evidence type="ECO:0000313" key="13">
    <source>
        <dbReference type="Proteomes" id="UP000501726"/>
    </source>
</evidence>
<dbReference type="GO" id="GO:0019897">
    <property type="term" value="C:extrinsic component of plasma membrane"/>
    <property type="evidence" value="ECO:0007669"/>
    <property type="project" value="UniProtKB-UniRule"/>
</dbReference>
<feature type="binding site" evidence="10">
    <location>
        <position position="200"/>
    </location>
    <ligand>
        <name>Mn(2+)</name>
        <dbReference type="ChEBI" id="CHEBI:29035"/>
        <label>1</label>
    </ligand>
</feature>
<comment type="pathway">
    <text evidence="10">Glycolipid biosynthesis; lipid IV(A) biosynthesis; lipid IV(A) from (3R)-3-hydroxytetradecanoyl-[acyl-carrier-protein] and UDP-N-acetyl-alpha-D-glucosamine: step 4/6.</text>
</comment>
<keyword evidence="1 10" id="KW-1003">Cell membrane</keyword>
<dbReference type="InterPro" id="IPR010138">
    <property type="entry name" value="UDP-diacylglucosamine_Hdrlase"/>
</dbReference>
<dbReference type="AlphaFoldDB" id="A0A6F8PUT4"/>
<dbReference type="UniPathway" id="UPA00359">
    <property type="reaction ID" value="UER00480"/>
</dbReference>
<dbReference type="EMBL" id="AP021889">
    <property type="protein sequence ID" value="BBP45740.1"/>
    <property type="molecule type" value="Genomic_DNA"/>
</dbReference>
<comment type="function">
    <text evidence="10">Hydrolyzes the pyrophosphate bond of UDP-2,3-diacylglucosamine to yield 2,3-diacylglucosamine 1-phosphate (lipid X) and UMP by catalyzing the attack of water at the alpha-P atom. Involved in the biosynthesis of lipid A, a phosphorylated glycolipid that anchors the lipopolysaccharide to the outer membrane of the cell.</text>
</comment>
<feature type="binding site" evidence="10">
    <location>
        <position position="8"/>
    </location>
    <ligand>
        <name>Mn(2+)</name>
        <dbReference type="ChEBI" id="CHEBI:29035"/>
        <label>1</label>
    </ligand>
</feature>
<dbReference type="Gene3D" id="3.60.21.10">
    <property type="match status" value="1"/>
</dbReference>
<evidence type="ECO:0000256" key="5">
    <source>
        <dbReference type="ARBA" id="ARBA00022723"/>
    </source>
</evidence>
<comment type="caution">
    <text evidence="10">Lacks conserved residue(s) required for the propagation of feature annotation.</text>
</comment>
<comment type="catalytic activity">
    <reaction evidence="10">
        <text>UDP-2-N,3-O-bis[(3R)-3-hydroxytetradecanoyl]-alpha-D-glucosamine + H2O = 2-N,3-O-bis[(3R)-3-hydroxytetradecanoyl]-alpha-D-glucosaminyl 1-phosphate + UMP + 2 H(+)</text>
        <dbReference type="Rhea" id="RHEA:25213"/>
        <dbReference type="ChEBI" id="CHEBI:15377"/>
        <dbReference type="ChEBI" id="CHEBI:15378"/>
        <dbReference type="ChEBI" id="CHEBI:57865"/>
        <dbReference type="ChEBI" id="CHEBI:57957"/>
        <dbReference type="ChEBI" id="CHEBI:78847"/>
        <dbReference type="EC" id="3.6.1.54"/>
    </reaction>
</comment>
<dbReference type="SUPFAM" id="SSF56300">
    <property type="entry name" value="Metallo-dependent phosphatases"/>
    <property type="match status" value="1"/>
</dbReference>
<accession>A0A6F8PUT4</accession>
<keyword evidence="7 10" id="KW-0443">Lipid metabolism</keyword>
<evidence type="ECO:0000256" key="4">
    <source>
        <dbReference type="ARBA" id="ARBA00022556"/>
    </source>
</evidence>
<evidence type="ECO:0000256" key="6">
    <source>
        <dbReference type="ARBA" id="ARBA00022801"/>
    </source>
</evidence>
<keyword evidence="9 10" id="KW-0464">Manganese</keyword>
<evidence type="ECO:0000256" key="2">
    <source>
        <dbReference type="ARBA" id="ARBA00022516"/>
    </source>
</evidence>
<feature type="domain" description="Calcineurin-like phosphoesterase" evidence="11">
    <location>
        <begin position="1"/>
        <end position="202"/>
    </location>
</feature>
<feature type="binding site" evidence="10">
    <location>
        <position position="124"/>
    </location>
    <ligand>
        <name>substrate</name>
    </ligand>
</feature>
<evidence type="ECO:0000313" key="12">
    <source>
        <dbReference type="EMBL" id="BBP45740.1"/>
    </source>
</evidence>
<proteinExistence type="inferred from homology"/>
<reference evidence="13" key="1">
    <citation type="submission" date="2019-11" db="EMBL/GenBank/DDBJ databases">
        <title>Isolation and characterization of two novel species in the genus Thiomicrorhabdus.</title>
        <authorList>
            <person name="Mochizuki J."/>
            <person name="Kojima H."/>
            <person name="Fukui M."/>
        </authorList>
    </citation>
    <scope>NUCLEOTIDE SEQUENCE [LARGE SCALE GENOMIC DNA]</scope>
    <source>
        <strain evidence="13">aks77</strain>
    </source>
</reference>
<keyword evidence="8 10" id="KW-0472">Membrane</keyword>
<name>A0A6F8PUT4_9GAMM</name>
<dbReference type="GO" id="GO:0009245">
    <property type="term" value="P:lipid A biosynthetic process"/>
    <property type="evidence" value="ECO:0007669"/>
    <property type="project" value="UniProtKB-UniRule"/>
</dbReference>
<dbReference type="GO" id="GO:0005737">
    <property type="term" value="C:cytoplasm"/>
    <property type="evidence" value="ECO:0007669"/>
    <property type="project" value="InterPro"/>
</dbReference>
<dbReference type="NCBIfam" id="NF003743">
    <property type="entry name" value="PRK05340.1"/>
    <property type="match status" value="1"/>
</dbReference>
<comment type="cofactor">
    <cofactor evidence="10">
        <name>Mn(2+)</name>
        <dbReference type="ChEBI" id="CHEBI:29035"/>
    </cofactor>
    <text evidence="10">Binds 2 Mn(2+) ions per subunit in a binuclear metal center.</text>
</comment>
<dbReference type="Pfam" id="PF00149">
    <property type="entry name" value="Metallophos"/>
    <property type="match status" value="1"/>
</dbReference>
<evidence type="ECO:0000259" key="11">
    <source>
        <dbReference type="Pfam" id="PF00149"/>
    </source>
</evidence>
<feature type="binding site" evidence="10">
    <location>
        <position position="10"/>
    </location>
    <ligand>
        <name>Mn(2+)</name>
        <dbReference type="ChEBI" id="CHEBI:29035"/>
        <label>1</label>
    </ligand>
</feature>
<dbReference type="KEGG" id="tse:THMIRHAS_11130"/>
<dbReference type="RefSeq" id="WP_173271725.1">
    <property type="nucleotide sequence ID" value="NZ_AP021889.1"/>
</dbReference>
<dbReference type="EC" id="3.6.1.54" evidence="10"/>
<evidence type="ECO:0000256" key="8">
    <source>
        <dbReference type="ARBA" id="ARBA00023136"/>
    </source>
</evidence>